<dbReference type="AlphaFoldDB" id="A0A4Z1T3J7"/>
<keyword evidence="1" id="KW-0175">Coiled coil</keyword>
<dbReference type="VEuPathDB" id="GiardiaDB:GMRT_14241"/>
<feature type="region of interest" description="Disordered" evidence="2">
    <location>
        <begin position="380"/>
        <end position="399"/>
    </location>
</feature>
<organism evidence="3 4">
    <name type="scientific">Giardia muris</name>
    <dbReference type="NCBI Taxonomy" id="5742"/>
    <lineage>
        <taxon>Eukaryota</taxon>
        <taxon>Metamonada</taxon>
        <taxon>Diplomonadida</taxon>
        <taxon>Hexamitidae</taxon>
        <taxon>Giardiinae</taxon>
        <taxon>Giardia</taxon>
    </lineage>
</organism>
<name>A0A4Z1T3J7_GIAMU</name>
<evidence type="ECO:0000256" key="1">
    <source>
        <dbReference type="SAM" id="Coils"/>
    </source>
</evidence>
<gene>
    <name evidence="3" type="ORF">GMRT_14241</name>
</gene>
<feature type="coiled-coil region" evidence="1">
    <location>
        <begin position="280"/>
        <end position="361"/>
    </location>
</feature>
<dbReference type="Proteomes" id="UP000315496">
    <property type="component" value="Chromosome 1"/>
</dbReference>
<keyword evidence="4" id="KW-1185">Reference proteome</keyword>
<comment type="caution">
    <text evidence="3">The sequence shown here is derived from an EMBL/GenBank/DDBJ whole genome shotgun (WGS) entry which is preliminary data.</text>
</comment>
<evidence type="ECO:0000313" key="3">
    <source>
        <dbReference type="EMBL" id="TNJ30218.1"/>
    </source>
</evidence>
<accession>A0A4Z1T3J7</accession>
<evidence type="ECO:0000313" key="4">
    <source>
        <dbReference type="Proteomes" id="UP000315496"/>
    </source>
</evidence>
<protein>
    <submittedName>
        <fullName evidence="3">Uncharacterized protein</fullName>
    </submittedName>
</protein>
<sequence length="411" mass="46150">MPIEDPNGIYHMEQILADNADKYQALADKAEQDVQQLLPRLDEILNLKEVIRAQAAEIDRLNRENNVLTQELTRSTVECNQAIHQAQLSQLQVSSFQEKNGKLLEIISLLKANGGRVDDMFVASFDFPAVTPMHGAGKKGQIGLLGRMERIKADSRGPRYVCACEKDPSGVNTTAAEAEIMDDCYSVLPADVRNRPYEARISALQTERDAMMKLYSARISELQASLERVRATLGERAEKAEYALDATTKELLRTMRKAGDLEARVLHLESNLAGMAARGALAAQQVREEADQAIRDARREMKLVQYRSTRTIKRATEKARQTVVIDTTQLKERIRQLETENEELENRLALTLDRLSRCEQKLRSTTEENSLVRSSLRSLYASTKQTSSTERRSGSEATDLLSICAGPRQSR</sequence>
<evidence type="ECO:0000256" key="2">
    <source>
        <dbReference type="SAM" id="MobiDB-lite"/>
    </source>
</evidence>
<dbReference type="OrthoDB" id="10254824at2759"/>
<reference evidence="3 4" key="1">
    <citation type="submission" date="2019-05" db="EMBL/GenBank/DDBJ databases">
        <title>The compact genome of Giardia muris reveals important steps in the evolution of intestinal protozoan parasites.</title>
        <authorList>
            <person name="Xu F."/>
            <person name="Jimenez-Gonzalez A."/>
            <person name="Einarsson E."/>
            <person name="Astvaldsson A."/>
            <person name="Peirasmaki D."/>
            <person name="Eckmann L."/>
            <person name="Andersson J.O."/>
            <person name="Svard S.G."/>
            <person name="Jerlstrom-Hultqvist J."/>
        </authorList>
    </citation>
    <scope>NUCLEOTIDE SEQUENCE [LARGE SCALE GENOMIC DNA]</scope>
    <source>
        <strain evidence="3 4">Roberts-Thomson</strain>
    </source>
</reference>
<dbReference type="EMBL" id="VDLU01000001">
    <property type="protein sequence ID" value="TNJ30218.1"/>
    <property type="molecule type" value="Genomic_DNA"/>
</dbReference>
<feature type="coiled-coil region" evidence="1">
    <location>
        <begin position="13"/>
        <end position="78"/>
    </location>
</feature>
<proteinExistence type="predicted"/>